<dbReference type="SUPFAM" id="SSF53098">
    <property type="entry name" value="Ribonuclease H-like"/>
    <property type="match status" value="1"/>
</dbReference>
<dbReference type="EMBL" id="CP017758">
    <property type="protein sequence ID" value="AVK72237.1"/>
    <property type="molecule type" value="Genomic_DNA"/>
</dbReference>
<dbReference type="Gene3D" id="3.30.420.10">
    <property type="entry name" value="Ribonuclease H-like superfamily/Ribonuclease H"/>
    <property type="match status" value="1"/>
</dbReference>
<feature type="region of interest" description="Disordered" evidence="1">
    <location>
        <begin position="1"/>
        <end position="30"/>
    </location>
</feature>
<evidence type="ECO:0000313" key="4">
    <source>
        <dbReference type="Proteomes" id="UP000189627"/>
    </source>
</evidence>
<accession>A0A2P1DV39</accession>
<reference evidence="4" key="1">
    <citation type="submission" date="2017-02" db="EMBL/GenBank/DDBJ databases">
        <title>Complete genome sequence of Cupriavidus necator strain NH9, a 3-chlorobenzoate degrader.</title>
        <authorList>
            <person name="Moriuchi R."/>
            <person name="Dohra H."/>
            <person name="Ogawa N."/>
        </authorList>
    </citation>
    <scope>NUCLEOTIDE SEQUENCE [LARGE SCALE GENOMIC DNA]</scope>
    <source>
        <strain evidence="4">NH9</strain>
    </source>
</reference>
<name>A0A2P1DV39_CUPNE</name>
<proteinExistence type="predicted"/>
<dbReference type="InterPro" id="IPR001584">
    <property type="entry name" value="Integrase_cat-core"/>
</dbReference>
<dbReference type="InterPro" id="IPR012337">
    <property type="entry name" value="RNaseH-like_sf"/>
</dbReference>
<dbReference type="PANTHER" id="PTHR46889">
    <property type="entry name" value="TRANSPOSASE INSF FOR INSERTION SEQUENCE IS3B-RELATED"/>
    <property type="match status" value="1"/>
</dbReference>
<dbReference type="PROSITE" id="PS50994">
    <property type="entry name" value="INTEGRASE"/>
    <property type="match status" value="1"/>
</dbReference>
<dbReference type="Proteomes" id="UP000189627">
    <property type="component" value="Chromosome 2"/>
</dbReference>
<dbReference type="Pfam" id="PF00665">
    <property type="entry name" value="rve"/>
    <property type="match status" value="1"/>
</dbReference>
<evidence type="ECO:0000259" key="2">
    <source>
        <dbReference type="PROSITE" id="PS50994"/>
    </source>
</evidence>
<gene>
    <name evidence="3" type="ORF">BJN34_0275</name>
</gene>
<feature type="domain" description="Integrase catalytic" evidence="2">
    <location>
        <begin position="28"/>
        <end position="117"/>
    </location>
</feature>
<dbReference type="InterPro" id="IPR050900">
    <property type="entry name" value="Transposase_IS3/IS150/IS904"/>
</dbReference>
<dbReference type="GO" id="GO:0003676">
    <property type="term" value="F:nucleic acid binding"/>
    <property type="evidence" value="ECO:0007669"/>
    <property type="project" value="InterPro"/>
</dbReference>
<dbReference type="AlphaFoldDB" id="A0A2P1DV39"/>
<protein>
    <recommendedName>
        <fullName evidence="2">Integrase catalytic domain-containing protein</fullName>
    </recommendedName>
</protein>
<dbReference type="RefSeq" id="WP_078199117.1">
    <property type="nucleotide sequence ID" value="NZ_CP017758.1"/>
</dbReference>
<evidence type="ECO:0000313" key="3">
    <source>
        <dbReference type="EMBL" id="AVK72237.1"/>
    </source>
</evidence>
<evidence type="ECO:0000256" key="1">
    <source>
        <dbReference type="SAM" id="MobiDB-lite"/>
    </source>
</evidence>
<sequence length="151" mass="16642">MAKHTAKKEAVSIRSSRLVSRRHPTPVAPRGPDQAWMCDIARTRTADGWMYLAVVLDLYSREIVGGATATDTSELLAAQALSQTLRWHRPAPGSVVFIDQGMLAGSEFQRLLFSNGLVACWLGTTGKPFRRSPIGKFPSIRTVTCWLQGMQ</sequence>
<dbReference type="GO" id="GO:0015074">
    <property type="term" value="P:DNA integration"/>
    <property type="evidence" value="ECO:0007669"/>
    <property type="project" value="InterPro"/>
</dbReference>
<organism evidence="3 4">
    <name type="scientific">Cupriavidus necator</name>
    <name type="common">Alcaligenes eutrophus</name>
    <name type="synonym">Ralstonia eutropha</name>
    <dbReference type="NCBI Taxonomy" id="106590"/>
    <lineage>
        <taxon>Bacteria</taxon>
        <taxon>Pseudomonadati</taxon>
        <taxon>Pseudomonadota</taxon>
        <taxon>Betaproteobacteria</taxon>
        <taxon>Burkholderiales</taxon>
        <taxon>Burkholderiaceae</taxon>
        <taxon>Cupriavidus</taxon>
    </lineage>
</organism>
<dbReference type="PANTHER" id="PTHR46889:SF4">
    <property type="entry name" value="TRANSPOSASE INSO FOR INSERTION SEQUENCE ELEMENT IS911B-RELATED"/>
    <property type="match status" value="1"/>
</dbReference>
<dbReference type="InterPro" id="IPR036397">
    <property type="entry name" value="RNaseH_sf"/>
</dbReference>
<dbReference type="KEGG" id="cuh:BJN34_0275"/>